<proteinExistence type="inferred from homology"/>
<dbReference type="GO" id="GO:0000428">
    <property type="term" value="C:DNA-directed RNA polymerase complex"/>
    <property type="evidence" value="ECO:0007669"/>
    <property type="project" value="UniProtKB-KW"/>
</dbReference>
<evidence type="ECO:0000256" key="2">
    <source>
        <dbReference type="ARBA" id="ARBA00023015"/>
    </source>
</evidence>
<evidence type="ECO:0000313" key="5">
    <source>
        <dbReference type="EMBL" id="GMA18642.1"/>
    </source>
</evidence>
<dbReference type="InterPro" id="IPR036388">
    <property type="entry name" value="WH-like_DNA-bd_sf"/>
</dbReference>
<dbReference type="InterPro" id="IPR039425">
    <property type="entry name" value="RNA_pol_sigma-70-like"/>
</dbReference>
<keyword evidence="6" id="KW-1185">Reference proteome</keyword>
<reference evidence="6" key="1">
    <citation type="journal article" date="2019" name="Int. J. Syst. Evol. Microbiol.">
        <title>The Global Catalogue of Microorganisms (GCM) 10K type strain sequencing project: providing services to taxonomists for standard genome sequencing and annotation.</title>
        <authorList>
            <consortium name="The Broad Institute Genomics Platform"/>
            <consortium name="The Broad Institute Genome Sequencing Center for Infectious Disease"/>
            <person name="Wu L."/>
            <person name="Ma J."/>
        </authorList>
    </citation>
    <scope>NUCLEOTIDE SEQUENCE [LARGE SCALE GENOMIC DNA]</scope>
    <source>
        <strain evidence="6">NBRC 105830</strain>
    </source>
</reference>
<evidence type="ECO:0000313" key="6">
    <source>
        <dbReference type="Proteomes" id="UP001157109"/>
    </source>
</evidence>
<keyword evidence="3" id="KW-0731">Sigma factor</keyword>
<dbReference type="Gene3D" id="1.10.10.10">
    <property type="entry name" value="Winged helix-like DNA-binding domain superfamily/Winged helix DNA-binding domain"/>
    <property type="match status" value="1"/>
</dbReference>
<evidence type="ECO:0000256" key="1">
    <source>
        <dbReference type="ARBA" id="ARBA00010641"/>
    </source>
</evidence>
<keyword evidence="4" id="KW-0804">Transcription</keyword>
<dbReference type="RefSeq" id="WP_284283677.1">
    <property type="nucleotide sequence ID" value="NZ_BSUJ01000001.1"/>
</dbReference>
<keyword evidence="2" id="KW-0805">Transcription regulation</keyword>
<sequence>MHLLTTPGPAQEAALAELHRWMLRAAKHQVWRMRSQLGDLSPNALDVLVNQSADEAMTTLLRKLPTFEGRSRFTTWAYKFAILQAASDVRRTAWRTRDVELRDLDVPDRGASPAEEAEAADLGRALVDAMGRVLTPHQRRITVALAIDLVPADVLAERLGTSRGSLYKTLHDARRRLRDELTRTGYLPSSPRPTQTP</sequence>
<protein>
    <submittedName>
        <fullName evidence="5">DNA-directed RNA polymerase sigma-70 factor</fullName>
    </submittedName>
</protein>
<keyword evidence="5" id="KW-0240">DNA-directed RNA polymerase</keyword>
<evidence type="ECO:0000256" key="4">
    <source>
        <dbReference type="ARBA" id="ARBA00023163"/>
    </source>
</evidence>
<dbReference type="PANTHER" id="PTHR43133:SF46">
    <property type="entry name" value="RNA POLYMERASE SIGMA-70 FACTOR ECF SUBFAMILY"/>
    <property type="match status" value="1"/>
</dbReference>
<dbReference type="InterPro" id="IPR013325">
    <property type="entry name" value="RNA_pol_sigma_r2"/>
</dbReference>
<comment type="caution">
    <text evidence="5">The sequence shown here is derived from an EMBL/GenBank/DDBJ whole genome shotgun (WGS) entry which is preliminary data.</text>
</comment>
<comment type="similarity">
    <text evidence="1">Belongs to the sigma-70 factor family. ECF subfamily.</text>
</comment>
<dbReference type="Gene3D" id="1.10.1740.10">
    <property type="match status" value="1"/>
</dbReference>
<name>A0ABQ6HJV2_9MICO</name>
<organism evidence="5 6">
    <name type="scientific">Arsenicicoccus piscis</name>
    <dbReference type="NCBI Taxonomy" id="673954"/>
    <lineage>
        <taxon>Bacteria</taxon>
        <taxon>Bacillati</taxon>
        <taxon>Actinomycetota</taxon>
        <taxon>Actinomycetes</taxon>
        <taxon>Micrococcales</taxon>
        <taxon>Intrasporangiaceae</taxon>
        <taxon>Arsenicicoccus</taxon>
    </lineage>
</organism>
<dbReference type="Proteomes" id="UP001157109">
    <property type="component" value="Unassembled WGS sequence"/>
</dbReference>
<dbReference type="InterPro" id="IPR014284">
    <property type="entry name" value="RNA_pol_sigma-70_dom"/>
</dbReference>
<accession>A0ABQ6HJV2</accession>
<dbReference type="SUPFAM" id="SSF88946">
    <property type="entry name" value="Sigma2 domain of RNA polymerase sigma factors"/>
    <property type="match status" value="1"/>
</dbReference>
<dbReference type="InterPro" id="IPR013324">
    <property type="entry name" value="RNA_pol_sigma_r3/r4-like"/>
</dbReference>
<dbReference type="PANTHER" id="PTHR43133">
    <property type="entry name" value="RNA POLYMERASE ECF-TYPE SIGMA FACTO"/>
    <property type="match status" value="1"/>
</dbReference>
<dbReference type="NCBIfam" id="TIGR02937">
    <property type="entry name" value="sigma70-ECF"/>
    <property type="match status" value="1"/>
</dbReference>
<gene>
    <name evidence="5" type="ORF">GCM10025862_06630</name>
</gene>
<dbReference type="SUPFAM" id="SSF88659">
    <property type="entry name" value="Sigma3 and sigma4 domains of RNA polymerase sigma factors"/>
    <property type="match status" value="1"/>
</dbReference>
<evidence type="ECO:0000256" key="3">
    <source>
        <dbReference type="ARBA" id="ARBA00023082"/>
    </source>
</evidence>
<dbReference type="EMBL" id="BSUJ01000001">
    <property type="protein sequence ID" value="GMA18642.1"/>
    <property type="molecule type" value="Genomic_DNA"/>
</dbReference>